<evidence type="ECO:0000256" key="2">
    <source>
        <dbReference type="ARBA" id="ARBA00005369"/>
    </source>
</evidence>
<evidence type="ECO:0000256" key="8">
    <source>
        <dbReference type="SAM" id="SignalP"/>
    </source>
</evidence>
<keyword evidence="8" id="KW-0732">Signal</keyword>
<dbReference type="InterPro" id="IPR000682">
    <property type="entry name" value="PCMT"/>
</dbReference>
<keyword evidence="4 7" id="KW-0489">Methyltransferase</keyword>
<comment type="subcellular location">
    <subcellularLocation>
        <location evidence="1 7">Cytoplasm</location>
    </subcellularLocation>
</comment>
<keyword evidence="6 7" id="KW-0949">S-adenosyl-L-methionine</keyword>
<comment type="catalytic activity">
    <reaction evidence="7">
        <text>[protein]-L-isoaspartate + S-adenosyl-L-methionine = [protein]-L-isoaspartate alpha-methyl ester + S-adenosyl-L-homocysteine</text>
        <dbReference type="Rhea" id="RHEA:12705"/>
        <dbReference type="Rhea" id="RHEA-COMP:12143"/>
        <dbReference type="Rhea" id="RHEA-COMP:12144"/>
        <dbReference type="ChEBI" id="CHEBI:57856"/>
        <dbReference type="ChEBI" id="CHEBI:59789"/>
        <dbReference type="ChEBI" id="CHEBI:90596"/>
        <dbReference type="ChEBI" id="CHEBI:90598"/>
        <dbReference type="EC" id="2.1.1.77"/>
    </reaction>
</comment>
<dbReference type="CDD" id="cd02440">
    <property type="entry name" value="AdoMet_MTases"/>
    <property type="match status" value="1"/>
</dbReference>
<reference evidence="9 10" key="1">
    <citation type="submission" date="2020-08" db="EMBL/GenBank/DDBJ databases">
        <title>Genomic Encyclopedia of Type Strains, Phase IV (KMG-IV): sequencing the most valuable type-strain genomes for metagenomic binning, comparative biology and taxonomic classification.</title>
        <authorList>
            <person name="Goeker M."/>
        </authorList>
    </citation>
    <scope>NUCLEOTIDE SEQUENCE [LARGE SCALE GENOMIC DNA]</scope>
    <source>
        <strain evidence="9 10">DSM 101806</strain>
    </source>
</reference>
<dbReference type="NCBIfam" id="NF001453">
    <property type="entry name" value="PRK00312.1"/>
    <property type="match status" value="1"/>
</dbReference>
<dbReference type="GO" id="GO:0005737">
    <property type="term" value="C:cytoplasm"/>
    <property type="evidence" value="ECO:0007669"/>
    <property type="project" value="UniProtKB-SubCell"/>
</dbReference>
<dbReference type="PANTHER" id="PTHR11579">
    <property type="entry name" value="PROTEIN-L-ISOASPARTATE O-METHYLTRANSFERASE"/>
    <property type="match status" value="1"/>
</dbReference>
<evidence type="ECO:0000256" key="5">
    <source>
        <dbReference type="ARBA" id="ARBA00022679"/>
    </source>
</evidence>
<dbReference type="SUPFAM" id="SSF53335">
    <property type="entry name" value="S-adenosyl-L-methionine-dependent methyltransferases"/>
    <property type="match status" value="1"/>
</dbReference>
<dbReference type="Pfam" id="PF01135">
    <property type="entry name" value="PCMT"/>
    <property type="match status" value="1"/>
</dbReference>
<evidence type="ECO:0000256" key="3">
    <source>
        <dbReference type="ARBA" id="ARBA00022490"/>
    </source>
</evidence>
<feature type="active site" evidence="7">
    <location>
        <position position="96"/>
    </location>
</feature>
<comment type="caution">
    <text evidence="9">The sequence shown here is derived from an EMBL/GenBank/DDBJ whole genome shotgun (WGS) entry which is preliminary data.</text>
</comment>
<dbReference type="InterPro" id="IPR029063">
    <property type="entry name" value="SAM-dependent_MTases_sf"/>
</dbReference>
<sequence length="278" mass="29197">MKAPCHSALSIGTLVVAALAASATAQDHGFAQARAAMVESIRAAVRAAAPSADNAALGRALSAVGGVPREAFVSPEQQADAYRETPLPIGYDQSISDPYTVAVMTAAADPRPGGRVLDIGTGSGYQAAVLARLSAQVSSIEIVPQLADQARARLAGLGFANVEVRTGDGYAGWPERAPFDAIIVAAGAARVPQPLLDQLRIGGRLVMPIGRSWATEQILVITRTSDTDYRRCSLGWSMFVPLTGRGERAPNSNGLFERLPLCFEDEVAHPDFEPAPPR</sequence>
<accession>A0A7W6JXB3</accession>
<feature type="signal peptide" evidence="8">
    <location>
        <begin position="1"/>
        <end position="25"/>
    </location>
</feature>
<dbReference type="EMBL" id="JACIEH010000005">
    <property type="protein sequence ID" value="MBB4101156.1"/>
    <property type="molecule type" value="Genomic_DNA"/>
</dbReference>
<keyword evidence="3 7" id="KW-0963">Cytoplasm</keyword>
<comment type="similarity">
    <text evidence="2 7">Belongs to the methyltransferase superfamily. L-isoaspartyl/D-aspartyl protein methyltransferase family.</text>
</comment>
<evidence type="ECO:0000256" key="6">
    <source>
        <dbReference type="ARBA" id="ARBA00022691"/>
    </source>
</evidence>
<evidence type="ECO:0000256" key="7">
    <source>
        <dbReference type="HAMAP-Rule" id="MF_00090"/>
    </source>
</evidence>
<dbReference type="HAMAP" id="MF_00090">
    <property type="entry name" value="PIMT"/>
    <property type="match status" value="1"/>
</dbReference>
<gene>
    <name evidence="7" type="primary">pcm</name>
    <name evidence="9" type="ORF">GGR46_004746</name>
</gene>
<dbReference type="Proteomes" id="UP000557392">
    <property type="component" value="Unassembled WGS sequence"/>
</dbReference>
<dbReference type="PROSITE" id="PS01279">
    <property type="entry name" value="PCMT"/>
    <property type="match status" value="1"/>
</dbReference>
<dbReference type="RefSeq" id="WP_343058331.1">
    <property type="nucleotide sequence ID" value="NZ_JACIEH010000005.1"/>
</dbReference>
<dbReference type="EC" id="2.1.1.77" evidence="7"/>
<dbReference type="PANTHER" id="PTHR11579:SF0">
    <property type="entry name" value="PROTEIN-L-ISOASPARTATE(D-ASPARTATE) O-METHYLTRANSFERASE"/>
    <property type="match status" value="1"/>
</dbReference>
<dbReference type="GO" id="GO:0004719">
    <property type="term" value="F:protein-L-isoaspartate (D-aspartate) O-methyltransferase activity"/>
    <property type="evidence" value="ECO:0007669"/>
    <property type="project" value="UniProtKB-UniRule"/>
</dbReference>
<comment type="function">
    <text evidence="7">Catalyzes the methyl esterification of L-isoaspartyl residues in peptides and proteins that result from spontaneous decomposition of normal L-aspartyl and L-asparaginyl residues. It plays a role in the repair and/or degradation of damaged proteins.</text>
</comment>
<organism evidence="9 10">
    <name type="scientific">Sphingomonas kyeonggiensis</name>
    <dbReference type="NCBI Taxonomy" id="1268553"/>
    <lineage>
        <taxon>Bacteria</taxon>
        <taxon>Pseudomonadati</taxon>
        <taxon>Pseudomonadota</taxon>
        <taxon>Alphaproteobacteria</taxon>
        <taxon>Sphingomonadales</taxon>
        <taxon>Sphingomonadaceae</taxon>
        <taxon>Sphingomonas</taxon>
    </lineage>
</organism>
<protein>
    <recommendedName>
        <fullName evidence="7">Protein-L-isoaspartate O-methyltransferase</fullName>
        <ecNumber evidence="7">2.1.1.77</ecNumber>
    </recommendedName>
    <alternativeName>
        <fullName evidence="7">L-isoaspartyl protein carboxyl methyltransferase</fullName>
    </alternativeName>
    <alternativeName>
        <fullName evidence="7">Protein L-isoaspartyl methyltransferase</fullName>
    </alternativeName>
    <alternativeName>
        <fullName evidence="7">Protein-beta-aspartate methyltransferase</fullName>
        <shortName evidence="7">PIMT</shortName>
    </alternativeName>
</protein>
<dbReference type="Gene3D" id="3.40.50.150">
    <property type="entry name" value="Vaccinia Virus protein VP39"/>
    <property type="match status" value="1"/>
</dbReference>
<feature type="chain" id="PRO_5030994127" description="Protein-L-isoaspartate O-methyltransferase" evidence="8">
    <location>
        <begin position="26"/>
        <end position="278"/>
    </location>
</feature>
<keyword evidence="10" id="KW-1185">Reference proteome</keyword>
<proteinExistence type="inferred from homology"/>
<evidence type="ECO:0000256" key="1">
    <source>
        <dbReference type="ARBA" id="ARBA00004496"/>
    </source>
</evidence>
<dbReference type="GO" id="GO:0030091">
    <property type="term" value="P:protein repair"/>
    <property type="evidence" value="ECO:0007669"/>
    <property type="project" value="UniProtKB-UniRule"/>
</dbReference>
<keyword evidence="5 7" id="KW-0808">Transferase</keyword>
<dbReference type="NCBIfam" id="TIGR00080">
    <property type="entry name" value="pimt"/>
    <property type="match status" value="1"/>
</dbReference>
<evidence type="ECO:0000256" key="4">
    <source>
        <dbReference type="ARBA" id="ARBA00022603"/>
    </source>
</evidence>
<name>A0A7W6JXB3_9SPHN</name>
<dbReference type="AlphaFoldDB" id="A0A7W6JXB3"/>
<dbReference type="GO" id="GO:0032259">
    <property type="term" value="P:methylation"/>
    <property type="evidence" value="ECO:0007669"/>
    <property type="project" value="UniProtKB-KW"/>
</dbReference>
<evidence type="ECO:0000313" key="9">
    <source>
        <dbReference type="EMBL" id="MBB4101156.1"/>
    </source>
</evidence>
<evidence type="ECO:0000313" key="10">
    <source>
        <dbReference type="Proteomes" id="UP000557392"/>
    </source>
</evidence>